<evidence type="ECO:0000313" key="7">
    <source>
        <dbReference type="Proteomes" id="UP000323946"/>
    </source>
</evidence>
<dbReference type="PROSITE" id="PS50977">
    <property type="entry name" value="HTH_TETR_2"/>
    <property type="match status" value="1"/>
</dbReference>
<dbReference type="SUPFAM" id="SSF48498">
    <property type="entry name" value="Tetracyclin repressor-like, C-terminal domain"/>
    <property type="match status" value="1"/>
</dbReference>
<proteinExistence type="predicted"/>
<evidence type="ECO:0000256" key="3">
    <source>
        <dbReference type="ARBA" id="ARBA00023163"/>
    </source>
</evidence>
<dbReference type="GO" id="GO:0045892">
    <property type="term" value="P:negative regulation of DNA-templated transcription"/>
    <property type="evidence" value="ECO:0007669"/>
    <property type="project" value="InterPro"/>
</dbReference>
<evidence type="ECO:0000256" key="4">
    <source>
        <dbReference type="PROSITE-ProRule" id="PRU00335"/>
    </source>
</evidence>
<dbReference type="PRINTS" id="PR00455">
    <property type="entry name" value="HTHTETR"/>
</dbReference>
<evidence type="ECO:0000259" key="5">
    <source>
        <dbReference type="PROSITE" id="PS50977"/>
    </source>
</evidence>
<dbReference type="SUPFAM" id="SSF46689">
    <property type="entry name" value="Homeodomain-like"/>
    <property type="match status" value="1"/>
</dbReference>
<dbReference type="InterPro" id="IPR050109">
    <property type="entry name" value="HTH-type_TetR-like_transc_reg"/>
</dbReference>
<evidence type="ECO:0000256" key="1">
    <source>
        <dbReference type="ARBA" id="ARBA00023015"/>
    </source>
</evidence>
<comment type="caution">
    <text evidence="6">The sequence shown here is derived from an EMBL/GenBank/DDBJ whole genome shotgun (WGS) entry which is preliminary data.</text>
</comment>
<dbReference type="InterPro" id="IPR004111">
    <property type="entry name" value="Repressor_TetR_C"/>
</dbReference>
<evidence type="ECO:0000313" key="6">
    <source>
        <dbReference type="EMBL" id="KAA5826569.1"/>
    </source>
</evidence>
<organism evidence="6 7">
    <name type="scientific">Saccharopolyspora hirsuta</name>
    <dbReference type="NCBI Taxonomy" id="1837"/>
    <lineage>
        <taxon>Bacteria</taxon>
        <taxon>Bacillati</taxon>
        <taxon>Actinomycetota</taxon>
        <taxon>Actinomycetes</taxon>
        <taxon>Pseudonocardiales</taxon>
        <taxon>Pseudonocardiaceae</taxon>
        <taxon>Saccharopolyspora</taxon>
    </lineage>
</organism>
<keyword evidence="7" id="KW-1185">Reference proteome</keyword>
<sequence>MRCAQCGAELPVAGRGRPRRYCGRACQARAYRARKDGVLNRRSAPKPRPAVGVDRVGVVRAAIRLADAEGMSAVSMQRVAAQLGVAAMTLYRHVRSKDELVTAMVEAVFAEHSSSPRSADWRAQLEHQARQEWQLYQRRPWVLAVLASTRPPLAGAVLASVDRSMTALTGRGLDPRAALSTYLLVSGYVQGMALLVVAESQALRDTGVRAGTWWSSGRLAGLVDSGRYPWLTELATGELPGPEAVDGWFEFGLQRVLDGVAVFLDVHSGHPGESVDQRSWSASDSAR</sequence>
<feature type="domain" description="HTH tetR-type" evidence="5">
    <location>
        <begin position="52"/>
        <end position="112"/>
    </location>
</feature>
<keyword evidence="2 4" id="KW-0238">DNA-binding</keyword>
<dbReference type="AlphaFoldDB" id="A0A5M7BB13"/>
<dbReference type="GO" id="GO:0000976">
    <property type="term" value="F:transcription cis-regulatory region binding"/>
    <property type="evidence" value="ECO:0007669"/>
    <property type="project" value="TreeGrafter"/>
</dbReference>
<dbReference type="InterPro" id="IPR009057">
    <property type="entry name" value="Homeodomain-like_sf"/>
</dbReference>
<protein>
    <submittedName>
        <fullName evidence="6">TetR/AcrR family transcriptional regulator</fullName>
    </submittedName>
</protein>
<dbReference type="Pfam" id="PF00440">
    <property type="entry name" value="TetR_N"/>
    <property type="match status" value="1"/>
</dbReference>
<dbReference type="RefSeq" id="WP_150070427.1">
    <property type="nucleotide sequence ID" value="NZ_VWPH01000018.1"/>
</dbReference>
<dbReference type="Gene3D" id="1.10.10.60">
    <property type="entry name" value="Homeodomain-like"/>
    <property type="match status" value="1"/>
</dbReference>
<accession>A0A5M7BB13</accession>
<gene>
    <name evidence="6" type="ORF">F1721_31290</name>
</gene>
<keyword evidence="3" id="KW-0804">Transcription</keyword>
<dbReference type="EMBL" id="VWPH01000018">
    <property type="protein sequence ID" value="KAA5826569.1"/>
    <property type="molecule type" value="Genomic_DNA"/>
</dbReference>
<name>A0A5M7BB13_SACHI</name>
<evidence type="ECO:0000256" key="2">
    <source>
        <dbReference type="ARBA" id="ARBA00023125"/>
    </source>
</evidence>
<reference evidence="6 7" key="1">
    <citation type="submission" date="2019-09" db="EMBL/GenBank/DDBJ databases">
        <title>Draft genome sequence of the thermophilic Saccharopolyspora hirsuta VKM Ac-666T.</title>
        <authorList>
            <person name="Lobastova T.G."/>
            <person name="Fokina V."/>
            <person name="Bragin E.Y."/>
            <person name="Shtratnikova V.Y."/>
            <person name="Starodumova I.P."/>
            <person name="Tarlachkov S.V."/>
            <person name="Donova M.V."/>
        </authorList>
    </citation>
    <scope>NUCLEOTIDE SEQUENCE [LARGE SCALE GENOMIC DNA]</scope>
    <source>
        <strain evidence="6 7">VKM Ac-666</strain>
    </source>
</reference>
<dbReference type="Proteomes" id="UP000323946">
    <property type="component" value="Unassembled WGS sequence"/>
</dbReference>
<dbReference type="GO" id="GO:0003700">
    <property type="term" value="F:DNA-binding transcription factor activity"/>
    <property type="evidence" value="ECO:0007669"/>
    <property type="project" value="TreeGrafter"/>
</dbReference>
<feature type="DNA-binding region" description="H-T-H motif" evidence="4">
    <location>
        <begin position="75"/>
        <end position="94"/>
    </location>
</feature>
<dbReference type="Gene3D" id="1.10.357.10">
    <property type="entry name" value="Tetracycline Repressor, domain 2"/>
    <property type="match status" value="1"/>
</dbReference>
<dbReference type="PANTHER" id="PTHR30055:SF151">
    <property type="entry name" value="TRANSCRIPTIONAL REGULATORY PROTEIN"/>
    <property type="match status" value="1"/>
</dbReference>
<dbReference type="OrthoDB" id="4540879at2"/>
<dbReference type="InterPro" id="IPR036271">
    <property type="entry name" value="Tet_transcr_reg_TetR-rel_C_sf"/>
</dbReference>
<dbReference type="InterPro" id="IPR001647">
    <property type="entry name" value="HTH_TetR"/>
</dbReference>
<dbReference type="SMR" id="A0A5M7BB13"/>
<dbReference type="PANTHER" id="PTHR30055">
    <property type="entry name" value="HTH-TYPE TRANSCRIPTIONAL REGULATOR RUTR"/>
    <property type="match status" value="1"/>
</dbReference>
<keyword evidence="1" id="KW-0805">Transcription regulation</keyword>
<dbReference type="Pfam" id="PF02909">
    <property type="entry name" value="TetR_C_1"/>
    <property type="match status" value="1"/>
</dbReference>